<organism evidence="2 3">
    <name type="scientific">Scophthalmus maximus</name>
    <name type="common">Turbot</name>
    <name type="synonym">Psetta maxima</name>
    <dbReference type="NCBI Taxonomy" id="52904"/>
    <lineage>
        <taxon>Eukaryota</taxon>
        <taxon>Metazoa</taxon>
        <taxon>Chordata</taxon>
        <taxon>Craniata</taxon>
        <taxon>Vertebrata</taxon>
        <taxon>Euteleostomi</taxon>
        <taxon>Actinopterygii</taxon>
        <taxon>Neopterygii</taxon>
        <taxon>Teleostei</taxon>
        <taxon>Neoteleostei</taxon>
        <taxon>Acanthomorphata</taxon>
        <taxon>Carangaria</taxon>
        <taxon>Pleuronectiformes</taxon>
        <taxon>Pleuronectoidei</taxon>
        <taxon>Scophthalmidae</taxon>
        <taxon>Scophthalmus</taxon>
    </lineage>
</organism>
<feature type="compositionally biased region" description="Basic and acidic residues" evidence="1">
    <location>
        <begin position="252"/>
        <end position="264"/>
    </location>
</feature>
<evidence type="ECO:0000313" key="3">
    <source>
        <dbReference type="Proteomes" id="UP000438429"/>
    </source>
</evidence>
<dbReference type="Proteomes" id="UP000438429">
    <property type="component" value="Unassembled WGS sequence"/>
</dbReference>
<protein>
    <submittedName>
        <fullName evidence="2">Uncharacterized protein</fullName>
    </submittedName>
</protein>
<feature type="compositionally biased region" description="Polar residues" evidence="1">
    <location>
        <begin position="450"/>
        <end position="474"/>
    </location>
</feature>
<name>A0A6A4T2R4_SCOMX</name>
<evidence type="ECO:0000313" key="2">
    <source>
        <dbReference type="EMBL" id="KAF0037504.1"/>
    </source>
</evidence>
<gene>
    <name evidence="2" type="ORF">F2P81_010378</name>
</gene>
<proteinExistence type="predicted"/>
<feature type="compositionally biased region" description="Polar residues" evidence="1">
    <location>
        <begin position="75"/>
        <end position="87"/>
    </location>
</feature>
<accession>A0A6A4T2R4</accession>
<comment type="caution">
    <text evidence="2">The sequence shown here is derived from an EMBL/GenBank/DDBJ whole genome shotgun (WGS) entry which is preliminary data.</text>
</comment>
<feature type="region of interest" description="Disordered" evidence="1">
    <location>
        <begin position="73"/>
        <end position="135"/>
    </location>
</feature>
<feature type="region of interest" description="Disordered" evidence="1">
    <location>
        <begin position="246"/>
        <end position="304"/>
    </location>
</feature>
<feature type="region of interest" description="Disordered" evidence="1">
    <location>
        <begin position="534"/>
        <end position="567"/>
    </location>
</feature>
<feature type="compositionally biased region" description="Polar residues" evidence="1">
    <location>
        <begin position="534"/>
        <end position="554"/>
    </location>
</feature>
<dbReference type="AlphaFoldDB" id="A0A6A4T2R4"/>
<dbReference type="EMBL" id="VEVO01000009">
    <property type="protein sequence ID" value="KAF0037504.1"/>
    <property type="molecule type" value="Genomic_DNA"/>
</dbReference>
<feature type="compositionally biased region" description="Basic and acidic residues" evidence="1">
    <location>
        <begin position="282"/>
        <end position="293"/>
    </location>
</feature>
<reference evidence="2 3" key="1">
    <citation type="submission" date="2019-06" db="EMBL/GenBank/DDBJ databases">
        <title>Draft genomes of female and male turbot (Scophthalmus maximus).</title>
        <authorList>
            <person name="Xu H."/>
            <person name="Xu X.-W."/>
            <person name="Shao C."/>
            <person name="Chen S."/>
        </authorList>
    </citation>
    <scope>NUCLEOTIDE SEQUENCE [LARGE SCALE GENOMIC DNA]</scope>
    <source>
        <strain evidence="2">Ysfricsl-2016a</strain>
        <tissue evidence="2">Blood</tissue>
    </source>
</reference>
<evidence type="ECO:0000256" key="1">
    <source>
        <dbReference type="SAM" id="MobiDB-lite"/>
    </source>
</evidence>
<feature type="region of interest" description="Disordered" evidence="1">
    <location>
        <begin position="445"/>
        <end position="476"/>
    </location>
</feature>
<sequence>MERMALLCPRLPTAVFPRLTLFDLFTHSDLSTTTTKRIELQKAIQIPSFDEKGLIYEKHNTKQKTTDRSFVPIRSSKTSSQTWSKPQRTYGERASTLPRTKPRTYRSPTFSEKPSISIFPAPKLNSSPTPSSLMPKPSDSLYLLAAQLSDLSPLLQQPQPKPSVSPTLIVPTPRLSPSPTSLCQGMSLDGQGSKQPSPVAKERLARSITISNTKVEPKQSFSNEAKHEILDQEALLDFTYPELRRSCPMTGRESRHQTHSEPRKQAAMSLDSSSLQGKVGFRKKDNISKDKPKPPPRNLDFSAISNPKSNIKQQQQEFLPCAVRGTQTFLSSESEGIMSANVVHRESQSVFDGLATQRKCTYYPQNRYYTQTADLASNKKSYEQMYSEKPAALPLTPTISFSTGPLSSRSTVSPNIETRRRQFDVHNETQVDAAFQSGFNLRRPREENRAQTVTGNSSPTLFQQTRASQHVTSPQRRRFWWKAQSQAAQTDVQSTGSQSDCFSTDYCCQSRHIDQETEASPRAHGQLITCPLAPQTQEASRPSSAEFTTSQMGGSSKPDIPSQKHPFDQRQFHGINKNHKEVNLGDMWLNQTDIFALPDHHSVHKKLLEYPPEKCAVSWPPPVAHCPFNPNSSGIGSKGVFDLPSQPQCRVYQRPEGTTATAACPPANQVDYPHASRAFIMEEPEDPYYVTMYYPGSVYVGSSSSSSCTFDSRLKRDSKRLLWSKPDDAVISPEHQQLLSALRPLL</sequence>